<dbReference type="Gene3D" id="1.25.40.10">
    <property type="entry name" value="Tetratricopeptide repeat domain"/>
    <property type="match status" value="1"/>
</dbReference>
<evidence type="ECO:0000256" key="1">
    <source>
        <dbReference type="ARBA" id="ARBA00022737"/>
    </source>
</evidence>
<reference evidence="3" key="2">
    <citation type="submission" date="2025-08" db="UniProtKB">
        <authorList>
            <consortium name="RefSeq"/>
        </authorList>
    </citation>
    <scope>IDENTIFICATION</scope>
</reference>
<dbReference type="GeneID" id="107032318"/>
<keyword evidence="1" id="KW-0677">Repeat</keyword>
<evidence type="ECO:0000313" key="2">
    <source>
        <dbReference type="Proteomes" id="UP000694930"/>
    </source>
</evidence>
<proteinExistence type="predicted"/>
<dbReference type="Proteomes" id="UP000694930">
    <property type="component" value="Chromosome 10"/>
</dbReference>
<protein>
    <submittedName>
        <fullName evidence="3">Pentatricopeptide repeat-containing protein At1g62350-like isoform X1</fullName>
    </submittedName>
</protein>
<dbReference type="NCBIfam" id="TIGR00756">
    <property type="entry name" value="PPR"/>
    <property type="match status" value="1"/>
</dbReference>
<dbReference type="InterPro" id="IPR044190">
    <property type="entry name" value="THA8-like"/>
</dbReference>
<dbReference type="PANTHER" id="PTHR47594:SF4">
    <property type="entry name" value="OS04G0475500 PROTEIN"/>
    <property type="match status" value="1"/>
</dbReference>
<organism evidence="2 3">
    <name type="scientific">Solanum pennellii</name>
    <name type="common">Tomato</name>
    <name type="synonym">Lycopersicon pennellii</name>
    <dbReference type="NCBI Taxonomy" id="28526"/>
    <lineage>
        <taxon>Eukaryota</taxon>
        <taxon>Viridiplantae</taxon>
        <taxon>Streptophyta</taxon>
        <taxon>Embryophyta</taxon>
        <taxon>Tracheophyta</taxon>
        <taxon>Spermatophyta</taxon>
        <taxon>Magnoliopsida</taxon>
        <taxon>eudicotyledons</taxon>
        <taxon>Gunneridae</taxon>
        <taxon>Pentapetalae</taxon>
        <taxon>asterids</taxon>
        <taxon>lamiids</taxon>
        <taxon>Solanales</taxon>
        <taxon>Solanaceae</taxon>
        <taxon>Solanoideae</taxon>
        <taxon>Solaneae</taxon>
        <taxon>Solanum</taxon>
        <taxon>Solanum subgen. Lycopersicon</taxon>
    </lineage>
</organism>
<dbReference type="RefSeq" id="XP_015089392.1">
    <property type="nucleotide sequence ID" value="XM_015233906.2"/>
</dbReference>
<dbReference type="PANTHER" id="PTHR47594">
    <property type="entry name" value="PPR CONTAINING PLANT-LIKE PROTEIN"/>
    <property type="match status" value="1"/>
</dbReference>
<accession>A0ABM1HRS4</accession>
<dbReference type="InterPro" id="IPR011990">
    <property type="entry name" value="TPR-like_helical_dom_sf"/>
</dbReference>
<name>A0ABM1HRS4_SOLPN</name>
<gene>
    <name evidence="3" type="primary">LOC107032318</name>
</gene>
<reference evidence="2" key="1">
    <citation type="journal article" date="2014" name="Nat. Genet.">
        <title>The genome of the stress-tolerant wild tomato species Solanum pennellii.</title>
        <authorList>
            <person name="Bolger A."/>
            <person name="Scossa F."/>
            <person name="Bolger M.E."/>
            <person name="Lanz C."/>
            <person name="Maumus F."/>
            <person name="Tohge T."/>
            <person name="Quesneville H."/>
            <person name="Alseekh S."/>
            <person name="Sorensen I."/>
            <person name="Lichtenstein G."/>
            <person name="Fich E.A."/>
            <person name="Conte M."/>
            <person name="Keller H."/>
            <person name="Schneeberger K."/>
            <person name="Schwacke R."/>
            <person name="Ofner I."/>
            <person name="Vrebalov J."/>
            <person name="Xu Y."/>
            <person name="Osorio S."/>
            <person name="Aflitos S.A."/>
            <person name="Schijlen E."/>
            <person name="Jimenez-Gomez J.M."/>
            <person name="Ryngajllo M."/>
            <person name="Kimura S."/>
            <person name="Kumar R."/>
            <person name="Koenig D."/>
            <person name="Headland L.R."/>
            <person name="Maloof J.N."/>
            <person name="Sinha N."/>
            <person name="van Ham R.C."/>
            <person name="Lankhorst R.K."/>
            <person name="Mao L."/>
            <person name="Vogel A."/>
            <person name="Arsova B."/>
            <person name="Panstruga R."/>
            <person name="Fei Z."/>
            <person name="Rose J.K."/>
            <person name="Zamir D."/>
            <person name="Carrari F."/>
            <person name="Giovannoni J.J."/>
            <person name="Weigel D."/>
            <person name="Usadel B."/>
            <person name="Fernie A.R."/>
        </authorList>
    </citation>
    <scope>NUCLEOTIDE SEQUENCE [LARGE SCALE GENOMIC DNA]</scope>
    <source>
        <strain evidence="2">cv. LA0716</strain>
    </source>
</reference>
<sequence length="283" mass="32743">MNSWCQCARFSAYPLDTGIHGRRHIPEIVFSSVASRIWSKCGGNMRISMRDRSKNRKPLQKGRNLSIEAIQTVQALKRVANKNDDSAVEQVFNSKVRRLIKNDMIAVLRELLRQNQCLLALKVFEEVQKEISYRPQLKLYAEIVSCLGSNGLLEDIICLIMALKMESSLEPHIEGFYALLESLMKFNLTRLALEVFYLMKLRGCDPDKLTFKLLINGLESNEETNLSAFVRQEAEKYYGQSLDFLDETEEEVPRLKPIGHEFEQWKQSYQGRLFASHPFWCNP</sequence>
<dbReference type="InterPro" id="IPR002885">
    <property type="entry name" value="PPR_rpt"/>
</dbReference>
<evidence type="ECO:0000313" key="3">
    <source>
        <dbReference type="RefSeq" id="XP_015089392.1"/>
    </source>
</evidence>
<dbReference type="Pfam" id="PF13812">
    <property type="entry name" value="PPR_3"/>
    <property type="match status" value="1"/>
</dbReference>
<keyword evidence="2" id="KW-1185">Reference proteome</keyword>